<reference evidence="3" key="5">
    <citation type="submission" date="2015-06" db="UniProtKB">
        <authorList>
            <consortium name="EnsemblFungi"/>
        </authorList>
    </citation>
    <scope>IDENTIFICATION</scope>
    <source>
        <strain evidence="3">ATCC 64411</strain>
    </source>
</reference>
<protein>
    <submittedName>
        <fullName evidence="2 3">Uncharacterized protein</fullName>
    </submittedName>
</protein>
<evidence type="ECO:0000313" key="4">
    <source>
        <dbReference type="Proteomes" id="UP000011715"/>
    </source>
</evidence>
<dbReference type="OrthoDB" id="409136at2759"/>
<reference evidence="2" key="3">
    <citation type="submission" date="2011-03" db="EMBL/GenBank/DDBJ databases">
        <title>Annotation of Magnaporthe poae ATCC 64411.</title>
        <authorList>
            <person name="Ma L.-J."/>
            <person name="Dead R."/>
            <person name="Young S.K."/>
            <person name="Zeng Q."/>
            <person name="Gargeya S."/>
            <person name="Fitzgerald M."/>
            <person name="Haas B."/>
            <person name="Abouelleil A."/>
            <person name="Alvarado L."/>
            <person name="Arachchi H.M."/>
            <person name="Berlin A."/>
            <person name="Brown A."/>
            <person name="Chapman S.B."/>
            <person name="Chen Z."/>
            <person name="Dunbar C."/>
            <person name="Freedman E."/>
            <person name="Gearin G."/>
            <person name="Gellesch M."/>
            <person name="Goldberg J."/>
            <person name="Griggs A."/>
            <person name="Gujja S."/>
            <person name="Heiman D."/>
            <person name="Howarth C."/>
            <person name="Larson L."/>
            <person name="Lui A."/>
            <person name="MacDonald P.J.P."/>
            <person name="Mehta T."/>
            <person name="Montmayeur A."/>
            <person name="Murphy C."/>
            <person name="Neiman D."/>
            <person name="Pearson M."/>
            <person name="Priest M."/>
            <person name="Roberts A."/>
            <person name="Saif S."/>
            <person name="Shea T."/>
            <person name="Shenoy N."/>
            <person name="Sisk P."/>
            <person name="Stolte C."/>
            <person name="Sykes S."/>
            <person name="Yandava C."/>
            <person name="Wortman J."/>
            <person name="Nusbaum C."/>
            <person name="Birren B."/>
        </authorList>
    </citation>
    <scope>NUCLEOTIDE SEQUENCE</scope>
    <source>
        <strain evidence="2">ATCC 64411</strain>
    </source>
</reference>
<proteinExistence type="predicted"/>
<sequence length="186" mass="21364">MTAVCRSSSSVYSFDTLYTATSTIEEEQEGPLVCEFRDLLGCAWSFGAHEQIVVITPALCHEGPNKRRLQFERRLRHVADHVVGYPRDGYGGYAAYTYTHMRPDFYVIRHLHHHGIINRATYEQCMQYTELPESLRRMRQAGADKPGASLRVGGGVRSKTDRGVVVFDQAREDRLRRKEEKKKTKK</sequence>
<evidence type="ECO:0000313" key="3">
    <source>
        <dbReference type="EnsemblFungi" id="MAPG_08633T0"/>
    </source>
</evidence>
<reference evidence="3" key="4">
    <citation type="journal article" date="2015" name="G3 (Bethesda)">
        <title>Genome sequences of three phytopathogenic species of the Magnaporthaceae family of fungi.</title>
        <authorList>
            <person name="Okagaki L.H."/>
            <person name="Nunes C.C."/>
            <person name="Sailsbery J."/>
            <person name="Clay B."/>
            <person name="Brown D."/>
            <person name="John T."/>
            <person name="Oh Y."/>
            <person name="Young N."/>
            <person name="Fitzgerald M."/>
            <person name="Haas B.J."/>
            <person name="Zeng Q."/>
            <person name="Young S."/>
            <person name="Adiconis X."/>
            <person name="Fan L."/>
            <person name="Levin J.Z."/>
            <person name="Mitchell T.K."/>
            <person name="Okubara P.A."/>
            <person name="Farman M.L."/>
            <person name="Kohn L.M."/>
            <person name="Birren B."/>
            <person name="Ma L.-J."/>
            <person name="Dean R.A."/>
        </authorList>
    </citation>
    <scope>NUCLEOTIDE SEQUENCE</scope>
    <source>
        <strain evidence="3">ATCC 64411 / 73-15</strain>
    </source>
</reference>
<name>A0A0C4E7V8_MAGP6</name>
<keyword evidence="4" id="KW-1185">Reference proteome</keyword>
<dbReference type="Proteomes" id="UP000011715">
    <property type="component" value="Unassembled WGS sequence"/>
</dbReference>
<dbReference type="EnsemblFungi" id="MAPG_08633T0">
    <property type="protein sequence ID" value="MAPG_08633T0"/>
    <property type="gene ID" value="MAPG_08633"/>
</dbReference>
<dbReference type="VEuPathDB" id="FungiDB:MAPG_08633"/>
<dbReference type="EMBL" id="GL876973">
    <property type="protein sequence ID" value="KLU89662.1"/>
    <property type="molecule type" value="Genomic_DNA"/>
</dbReference>
<feature type="compositionally biased region" description="Basic and acidic residues" evidence="1">
    <location>
        <begin position="169"/>
        <end position="186"/>
    </location>
</feature>
<organism evidence="3 4">
    <name type="scientific">Magnaporthiopsis poae (strain ATCC 64411 / 73-15)</name>
    <name type="common">Kentucky bluegrass fungus</name>
    <name type="synonym">Magnaporthe poae</name>
    <dbReference type="NCBI Taxonomy" id="644358"/>
    <lineage>
        <taxon>Eukaryota</taxon>
        <taxon>Fungi</taxon>
        <taxon>Dikarya</taxon>
        <taxon>Ascomycota</taxon>
        <taxon>Pezizomycotina</taxon>
        <taxon>Sordariomycetes</taxon>
        <taxon>Sordariomycetidae</taxon>
        <taxon>Magnaporthales</taxon>
        <taxon>Magnaporthaceae</taxon>
        <taxon>Magnaporthiopsis</taxon>
    </lineage>
</organism>
<feature type="region of interest" description="Disordered" evidence="1">
    <location>
        <begin position="167"/>
        <end position="186"/>
    </location>
</feature>
<accession>A0A0C4E7V8</accession>
<evidence type="ECO:0000256" key="1">
    <source>
        <dbReference type="SAM" id="MobiDB-lite"/>
    </source>
</evidence>
<reference evidence="2" key="2">
    <citation type="submission" date="2010-05" db="EMBL/GenBank/DDBJ databases">
        <title>The Genome Sequence of Magnaporthe poae strain ATCC 64411.</title>
        <authorList>
            <consortium name="The Broad Institute Genome Sequencing Platform"/>
            <consortium name="Broad Institute Genome Sequencing Center for Infectious Disease"/>
            <person name="Ma L.-J."/>
            <person name="Dead R."/>
            <person name="Young S."/>
            <person name="Zeng Q."/>
            <person name="Koehrsen M."/>
            <person name="Alvarado L."/>
            <person name="Berlin A."/>
            <person name="Chapman S.B."/>
            <person name="Chen Z."/>
            <person name="Freedman E."/>
            <person name="Gellesch M."/>
            <person name="Goldberg J."/>
            <person name="Griggs A."/>
            <person name="Gujja S."/>
            <person name="Heilman E.R."/>
            <person name="Heiman D."/>
            <person name="Hepburn T."/>
            <person name="Howarth C."/>
            <person name="Jen D."/>
            <person name="Larson L."/>
            <person name="Mehta T."/>
            <person name="Neiman D."/>
            <person name="Pearson M."/>
            <person name="Roberts A."/>
            <person name="Saif S."/>
            <person name="Shea T."/>
            <person name="Shenoy N."/>
            <person name="Sisk P."/>
            <person name="Stolte C."/>
            <person name="Sykes S."/>
            <person name="Walk T."/>
            <person name="White J."/>
            <person name="Yandava C."/>
            <person name="Haas B."/>
            <person name="Nusbaum C."/>
            <person name="Birren B."/>
        </authorList>
    </citation>
    <scope>NUCLEOTIDE SEQUENCE</scope>
    <source>
        <strain evidence="2">ATCC 64411</strain>
    </source>
</reference>
<dbReference type="EMBL" id="ADBL01002085">
    <property type="status" value="NOT_ANNOTATED_CDS"/>
    <property type="molecule type" value="Genomic_DNA"/>
</dbReference>
<evidence type="ECO:0000313" key="2">
    <source>
        <dbReference type="EMBL" id="KLU89662.1"/>
    </source>
</evidence>
<gene>
    <name evidence="2" type="ORF">MAPG_08633</name>
</gene>
<reference evidence="4" key="1">
    <citation type="submission" date="2010-05" db="EMBL/GenBank/DDBJ databases">
        <title>The genome sequence of Magnaporthe poae strain ATCC 64411.</title>
        <authorList>
            <person name="Ma L.-J."/>
            <person name="Dead R."/>
            <person name="Young S."/>
            <person name="Zeng Q."/>
            <person name="Koehrsen M."/>
            <person name="Alvarado L."/>
            <person name="Berlin A."/>
            <person name="Chapman S.B."/>
            <person name="Chen Z."/>
            <person name="Freedman E."/>
            <person name="Gellesch M."/>
            <person name="Goldberg J."/>
            <person name="Griggs A."/>
            <person name="Gujja S."/>
            <person name="Heilman E.R."/>
            <person name="Heiman D."/>
            <person name="Hepburn T."/>
            <person name="Howarth C."/>
            <person name="Jen D."/>
            <person name="Larson L."/>
            <person name="Mehta T."/>
            <person name="Neiman D."/>
            <person name="Pearson M."/>
            <person name="Roberts A."/>
            <person name="Saif S."/>
            <person name="Shea T."/>
            <person name="Shenoy N."/>
            <person name="Sisk P."/>
            <person name="Stolte C."/>
            <person name="Sykes S."/>
            <person name="Walk T."/>
            <person name="White J."/>
            <person name="Yandava C."/>
            <person name="Haas B."/>
            <person name="Nusbaum C."/>
            <person name="Birren B."/>
        </authorList>
    </citation>
    <scope>NUCLEOTIDE SEQUENCE [LARGE SCALE GENOMIC DNA]</scope>
    <source>
        <strain evidence="4">ATCC 64411 / 73-15</strain>
    </source>
</reference>
<dbReference type="AlphaFoldDB" id="A0A0C4E7V8"/>